<dbReference type="WBParaSite" id="PS1159_v2.g7733.t1">
    <property type="protein sequence ID" value="PS1159_v2.g7733.t1"/>
    <property type="gene ID" value="PS1159_v2.g7733"/>
</dbReference>
<sequence>MVTLNVQDFKFKARKNDHELIPITMYLSTSSPSTKVICDGSMNKMKCKAPGYVTIAIELELKDHTVKLYGGYNEEGLNFIQEGSKYLLKISSNFTPGNDKTLCPFLMEWPSSVTLQEPQEQISEAVIPPNYESCEDSDNCDFLKGETGIKFGSNGTVEFTMANLDKEKEFKLLHSFGYFSP</sequence>
<evidence type="ECO:0000313" key="2">
    <source>
        <dbReference type="WBParaSite" id="PS1159_v2.g7733.t1"/>
    </source>
</evidence>
<protein>
    <submittedName>
        <fullName evidence="2">Uncharacterized protein</fullName>
    </submittedName>
</protein>
<accession>A0AC35GQD2</accession>
<proteinExistence type="predicted"/>
<name>A0AC35GQD2_9BILA</name>
<dbReference type="Proteomes" id="UP000887580">
    <property type="component" value="Unplaced"/>
</dbReference>
<reference evidence="2" key="1">
    <citation type="submission" date="2022-11" db="UniProtKB">
        <authorList>
            <consortium name="WormBaseParasite"/>
        </authorList>
    </citation>
    <scope>IDENTIFICATION</scope>
</reference>
<organism evidence="1 2">
    <name type="scientific">Panagrolaimus sp. PS1159</name>
    <dbReference type="NCBI Taxonomy" id="55785"/>
    <lineage>
        <taxon>Eukaryota</taxon>
        <taxon>Metazoa</taxon>
        <taxon>Ecdysozoa</taxon>
        <taxon>Nematoda</taxon>
        <taxon>Chromadorea</taxon>
        <taxon>Rhabditida</taxon>
        <taxon>Tylenchina</taxon>
        <taxon>Panagrolaimomorpha</taxon>
        <taxon>Panagrolaimoidea</taxon>
        <taxon>Panagrolaimidae</taxon>
        <taxon>Panagrolaimus</taxon>
    </lineage>
</organism>
<evidence type="ECO:0000313" key="1">
    <source>
        <dbReference type="Proteomes" id="UP000887580"/>
    </source>
</evidence>